<reference evidence="9 10" key="1">
    <citation type="submission" date="2015-01" db="EMBL/GenBank/DDBJ databases">
        <title>Desulfovibrio sp. JC271 draft genome sequence.</title>
        <authorList>
            <person name="Shivani Y."/>
            <person name="Subhash Y."/>
            <person name="Sasikala C."/>
            <person name="Ramana C.V."/>
        </authorList>
    </citation>
    <scope>NUCLEOTIDE SEQUENCE [LARGE SCALE GENOMIC DNA]</scope>
    <source>
        <strain evidence="9 10">JC271</strain>
    </source>
</reference>
<dbReference type="PANTHER" id="PTHR10073:SF12">
    <property type="entry name" value="DNA MISMATCH REPAIR PROTEIN MLH1"/>
    <property type="match status" value="1"/>
</dbReference>
<dbReference type="Pfam" id="PF01119">
    <property type="entry name" value="DNA_mis_repair"/>
    <property type="match status" value="1"/>
</dbReference>
<dbReference type="NCBIfam" id="TIGR00585">
    <property type="entry name" value="mutl"/>
    <property type="match status" value="1"/>
</dbReference>
<dbReference type="InterPro" id="IPR036890">
    <property type="entry name" value="HATPase_C_sf"/>
</dbReference>
<dbReference type="CDD" id="cd16926">
    <property type="entry name" value="HATPase_MutL-MLH-PMS-like"/>
    <property type="match status" value="1"/>
</dbReference>
<dbReference type="HAMAP" id="MF_00149">
    <property type="entry name" value="DNA_mis_repair"/>
    <property type="match status" value="1"/>
</dbReference>
<dbReference type="PROSITE" id="PS00058">
    <property type="entry name" value="DNA_MISMATCH_REPAIR_1"/>
    <property type="match status" value="1"/>
</dbReference>
<dbReference type="STRING" id="1560234.SP90_05415"/>
<gene>
    <name evidence="5" type="primary">mutL</name>
    <name evidence="9" type="ORF">SP90_05415</name>
</gene>
<dbReference type="InterPro" id="IPR042120">
    <property type="entry name" value="MutL_C_dimsub"/>
</dbReference>
<dbReference type="Pfam" id="PF13589">
    <property type="entry name" value="HATPase_c_3"/>
    <property type="match status" value="1"/>
</dbReference>
<dbReference type="Gene3D" id="3.30.1370.100">
    <property type="entry name" value="MutL, C-terminal domain, regulatory subdomain"/>
    <property type="match status" value="1"/>
</dbReference>
<dbReference type="GO" id="GO:0032300">
    <property type="term" value="C:mismatch repair complex"/>
    <property type="evidence" value="ECO:0007669"/>
    <property type="project" value="InterPro"/>
</dbReference>
<comment type="function">
    <text evidence="5">This protein is involved in the repair of mismatches in DNA. It is required for dam-dependent methyl-directed DNA mismatch repair. May act as a 'molecular matchmaker', a protein that promotes the formation of a stable complex between two or more DNA-binding proteins in an ATP-dependent manner without itself being part of a final effector complex.</text>
</comment>
<dbReference type="FunFam" id="3.30.565.10:FF:000003">
    <property type="entry name" value="DNA mismatch repair endonuclease MutL"/>
    <property type="match status" value="1"/>
</dbReference>
<dbReference type="Gene3D" id="3.30.230.10">
    <property type="match status" value="1"/>
</dbReference>
<evidence type="ECO:0000259" key="8">
    <source>
        <dbReference type="SMART" id="SM01340"/>
    </source>
</evidence>
<dbReference type="PATRIC" id="fig|1560234.3.peg.3054"/>
<keyword evidence="4 5" id="KW-0234">DNA repair</keyword>
<dbReference type="InterPro" id="IPR037198">
    <property type="entry name" value="MutL_C_sf"/>
</dbReference>
<dbReference type="Gene3D" id="3.30.1540.20">
    <property type="entry name" value="MutL, C-terminal domain, dimerisation subdomain"/>
    <property type="match status" value="1"/>
</dbReference>
<dbReference type="InterPro" id="IPR014790">
    <property type="entry name" value="MutL_C"/>
</dbReference>
<dbReference type="InterPro" id="IPR002099">
    <property type="entry name" value="MutL/Mlh/PMS"/>
</dbReference>
<dbReference type="Pfam" id="PF08676">
    <property type="entry name" value="MutL_C"/>
    <property type="match status" value="1"/>
</dbReference>
<dbReference type="CDD" id="cd00782">
    <property type="entry name" value="MutL_Trans"/>
    <property type="match status" value="1"/>
</dbReference>
<dbReference type="GO" id="GO:0005524">
    <property type="term" value="F:ATP binding"/>
    <property type="evidence" value="ECO:0007669"/>
    <property type="project" value="InterPro"/>
</dbReference>
<dbReference type="OrthoDB" id="9763467at2"/>
<feature type="compositionally biased region" description="Low complexity" evidence="6">
    <location>
        <begin position="356"/>
        <end position="369"/>
    </location>
</feature>
<dbReference type="Proteomes" id="UP000091979">
    <property type="component" value="Unassembled WGS sequence"/>
</dbReference>
<dbReference type="InterPro" id="IPR013507">
    <property type="entry name" value="DNA_mismatch_S5_2-like"/>
</dbReference>
<keyword evidence="10" id="KW-1185">Reference proteome</keyword>
<proteinExistence type="inferred from homology"/>
<feature type="domain" description="DNA mismatch repair protein S5" evidence="8">
    <location>
        <begin position="221"/>
        <end position="339"/>
    </location>
</feature>
<evidence type="ECO:0000256" key="1">
    <source>
        <dbReference type="ARBA" id="ARBA00006082"/>
    </source>
</evidence>
<dbReference type="GO" id="GO:0006298">
    <property type="term" value="P:mismatch repair"/>
    <property type="evidence" value="ECO:0007669"/>
    <property type="project" value="UniProtKB-UniRule"/>
</dbReference>
<evidence type="ECO:0000259" key="7">
    <source>
        <dbReference type="SMART" id="SM00853"/>
    </source>
</evidence>
<evidence type="ECO:0000256" key="6">
    <source>
        <dbReference type="SAM" id="MobiDB-lite"/>
    </source>
</evidence>
<evidence type="ECO:0000256" key="3">
    <source>
        <dbReference type="ARBA" id="ARBA00022763"/>
    </source>
</evidence>
<dbReference type="Gene3D" id="3.30.565.10">
    <property type="entry name" value="Histidine kinase-like ATPase, C-terminal domain"/>
    <property type="match status" value="1"/>
</dbReference>
<evidence type="ECO:0000256" key="2">
    <source>
        <dbReference type="ARBA" id="ARBA00021975"/>
    </source>
</evidence>
<evidence type="ECO:0000256" key="4">
    <source>
        <dbReference type="ARBA" id="ARBA00023204"/>
    </source>
</evidence>
<protein>
    <recommendedName>
        <fullName evidence="2 5">DNA mismatch repair protein MutL</fullName>
    </recommendedName>
</protein>
<accession>A0A1B7XG46</accession>
<dbReference type="SUPFAM" id="SSF118116">
    <property type="entry name" value="DNA mismatch repair protein MutL"/>
    <property type="match status" value="1"/>
</dbReference>
<feature type="domain" description="MutL C-terminal dimerisation" evidence="7">
    <location>
        <begin position="522"/>
        <end position="655"/>
    </location>
</feature>
<dbReference type="SMART" id="SM01340">
    <property type="entry name" value="DNA_mis_repair"/>
    <property type="match status" value="1"/>
</dbReference>
<evidence type="ECO:0000313" key="10">
    <source>
        <dbReference type="Proteomes" id="UP000091979"/>
    </source>
</evidence>
<feature type="region of interest" description="Disordered" evidence="6">
    <location>
        <begin position="472"/>
        <end position="495"/>
    </location>
</feature>
<dbReference type="GO" id="GO:0140664">
    <property type="term" value="F:ATP-dependent DNA damage sensor activity"/>
    <property type="evidence" value="ECO:0007669"/>
    <property type="project" value="InterPro"/>
</dbReference>
<dbReference type="PANTHER" id="PTHR10073">
    <property type="entry name" value="DNA MISMATCH REPAIR PROTEIN MLH, PMS, MUTL"/>
    <property type="match status" value="1"/>
</dbReference>
<evidence type="ECO:0000313" key="9">
    <source>
        <dbReference type="EMBL" id="OBQ54496.1"/>
    </source>
</evidence>
<dbReference type="InterPro" id="IPR020568">
    <property type="entry name" value="Ribosomal_Su5_D2-typ_SF"/>
</dbReference>
<dbReference type="EMBL" id="JXMS01000007">
    <property type="protein sequence ID" value="OBQ54496.1"/>
    <property type="molecule type" value="Genomic_DNA"/>
</dbReference>
<dbReference type="GO" id="GO:0030983">
    <property type="term" value="F:mismatched DNA binding"/>
    <property type="evidence" value="ECO:0007669"/>
    <property type="project" value="InterPro"/>
</dbReference>
<sequence length="699" mass="76761">MTHNSNTRRHIKVLPSDLRNQIAAGEVVERPASVVKELVENSIDAGATHVDITIEEGGQTLISVRDNGHGIPQDELEMAVTRHATSKVSNLKELMSIGSYGFRGEALPSIASVSTFTITSAPAPEVPNTPSDAFFIKVEHGNIVSQGPAALHQGTVVEIRDLFANIPARLKFLKTKNTETKRCQEMLSRLALARPDVGFTFTNNGREVWRFPKNQTLRDRLAILWPPAITEELLSLDYSRDGYTVRGLTGHPQKAQPRADRMLFWVNDRSVNDRLIMRAVRDGYKGRLLSKEYPQIALFLDMEPTLVDANVHPAKNEVRFQDENNVYLAIRKGVERALDDLTVLEQVEAGTDPFSAKPAKPQPAATQATMNLDTPPPKPAGFWGAADDSSVIGSRANTTATGYETEVVPTDATTVHAEADSASTDSAVLASSYLAETDHAAMDDSNVAIDFTPSPSKSNAPYAPVMELEEPAPYTPEQGDLSIRPSHAAHDEPETDVEYAAQEPAFSPSHDQQQVTVGDLTYLGQLADTYLIIRQRDQKLVLLDQHAVHERILFERIKRDASQGHSQLLALPINLALHPSEASRLQEMWGDLETIGFSLDTAGEAAVRVKGIPTALDTAEAKDFLREILSGQVSSMEELWAMMSCKSAIKAGQKLTSDEAAGLIAQWLKTPDRTYCPHGRPAVLQFTIDDLEKMFKRKG</sequence>
<feature type="region of interest" description="Disordered" evidence="6">
    <location>
        <begin position="352"/>
        <end position="382"/>
    </location>
</feature>
<dbReference type="InterPro" id="IPR042121">
    <property type="entry name" value="MutL_C_regsub"/>
</dbReference>
<organism evidence="9 10">
    <name type="scientific">Halodesulfovibrio spirochaetisodalis</name>
    <dbReference type="NCBI Taxonomy" id="1560234"/>
    <lineage>
        <taxon>Bacteria</taxon>
        <taxon>Pseudomonadati</taxon>
        <taxon>Thermodesulfobacteriota</taxon>
        <taxon>Desulfovibrionia</taxon>
        <taxon>Desulfovibrionales</taxon>
        <taxon>Desulfovibrionaceae</taxon>
        <taxon>Halodesulfovibrio</taxon>
    </lineage>
</organism>
<comment type="caution">
    <text evidence="9">The sequence shown here is derived from an EMBL/GenBank/DDBJ whole genome shotgun (WGS) entry which is preliminary data.</text>
</comment>
<dbReference type="InterPro" id="IPR020667">
    <property type="entry name" value="DNA_mismatch_repair_MutL"/>
</dbReference>
<dbReference type="AlphaFoldDB" id="A0A1B7XG46"/>
<dbReference type="RefSeq" id="WP_066853379.1">
    <property type="nucleotide sequence ID" value="NZ_JXMS01000007.1"/>
</dbReference>
<dbReference type="SMART" id="SM00853">
    <property type="entry name" value="MutL_C"/>
    <property type="match status" value="1"/>
</dbReference>
<dbReference type="InterPro" id="IPR038973">
    <property type="entry name" value="MutL/Mlh/Pms-like"/>
</dbReference>
<dbReference type="SUPFAM" id="SSF55874">
    <property type="entry name" value="ATPase domain of HSP90 chaperone/DNA topoisomerase II/histidine kinase"/>
    <property type="match status" value="1"/>
</dbReference>
<keyword evidence="3 5" id="KW-0227">DNA damage</keyword>
<dbReference type="InterPro" id="IPR014721">
    <property type="entry name" value="Ribsml_uS5_D2-typ_fold_subgr"/>
</dbReference>
<dbReference type="SUPFAM" id="SSF54211">
    <property type="entry name" value="Ribosomal protein S5 domain 2-like"/>
    <property type="match status" value="1"/>
</dbReference>
<name>A0A1B7XG46_9BACT</name>
<dbReference type="GO" id="GO:0016887">
    <property type="term" value="F:ATP hydrolysis activity"/>
    <property type="evidence" value="ECO:0007669"/>
    <property type="project" value="InterPro"/>
</dbReference>
<comment type="similarity">
    <text evidence="1 5">Belongs to the DNA mismatch repair MutL/HexB family.</text>
</comment>
<dbReference type="InterPro" id="IPR014762">
    <property type="entry name" value="DNA_mismatch_repair_CS"/>
</dbReference>
<evidence type="ECO:0000256" key="5">
    <source>
        <dbReference type="HAMAP-Rule" id="MF_00149"/>
    </source>
</evidence>